<dbReference type="SMART" id="SM00757">
    <property type="entry name" value="CRA"/>
    <property type="match status" value="1"/>
</dbReference>
<evidence type="ECO:0000313" key="2">
    <source>
        <dbReference type="EMBL" id="BAM38701.1"/>
    </source>
</evidence>
<protein>
    <recommendedName>
        <fullName evidence="1">CTLH domain-containing protein</fullName>
    </recommendedName>
</protein>
<reference evidence="2 3" key="1">
    <citation type="journal article" date="2012" name="MBio">
        <title>Comparative genome analysis of three eukaryotic parasites with differing abilities to transform leukocytes reveals key mediators of Theileria-induced leukocyte transformation.</title>
        <authorList>
            <person name="Hayashida K."/>
            <person name="Hara Y."/>
            <person name="Abe T."/>
            <person name="Yamasaki C."/>
            <person name="Toyoda A."/>
            <person name="Kosuge T."/>
            <person name="Suzuki Y."/>
            <person name="Sato Y."/>
            <person name="Kawashima S."/>
            <person name="Katayama T."/>
            <person name="Wakaguri H."/>
            <person name="Inoue N."/>
            <person name="Homma K."/>
            <person name="Tada-Umezaki M."/>
            <person name="Yagi Y."/>
            <person name="Fujii Y."/>
            <person name="Habara T."/>
            <person name="Kanehisa M."/>
            <person name="Watanabe H."/>
            <person name="Ito K."/>
            <person name="Gojobori T."/>
            <person name="Sugawara H."/>
            <person name="Imanishi T."/>
            <person name="Weir W."/>
            <person name="Gardner M."/>
            <person name="Pain A."/>
            <person name="Shiels B."/>
            <person name="Hattori M."/>
            <person name="Nene V."/>
            <person name="Sugimoto C."/>
        </authorList>
    </citation>
    <scope>NUCLEOTIDE SEQUENCE [LARGE SCALE GENOMIC DNA]</scope>
    <source>
        <strain evidence="2 3">Shintoku</strain>
    </source>
</reference>
<evidence type="ECO:0000313" key="3">
    <source>
        <dbReference type="Proteomes" id="UP000003786"/>
    </source>
</evidence>
<dbReference type="RefSeq" id="XP_009689002.1">
    <property type="nucleotide sequence ID" value="XM_009690707.1"/>
</dbReference>
<dbReference type="Pfam" id="PF10607">
    <property type="entry name" value="CTLH"/>
    <property type="match status" value="1"/>
</dbReference>
<dbReference type="InterPro" id="IPR006595">
    <property type="entry name" value="CTLH_C"/>
</dbReference>
<sequence>MTDDSLLLFHSTTPSKTQNVMKNLDLPMWLSLIRNIDVSESDLQGVIANYLFINMYEDTYKFFIEETQYEGSKFKPSISQRKYIKNSILEGRIMDAIDRINQIDSNILKENNNLLFVLMLYRLVDIITSGDLSAAVKFAKENVSTCIKKDPNLLSKLEEAMSLLAFQDLKSPEALEIIKRIQKPDEISVLVDNSLIAYYNLDPKPILENIVKETLWVESQLESKPNSYSLKLHDVSRCGFKLTPNT</sequence>
<gene>
    <name evidence="2" type="ORF">TOT_010000169</name>
</gene>
<dbReference type="EMBL" id="AP011946">
    <property type="protein sequence ID" value="BAM38701.1"/>
    <property type="molecule type" value="Genomic_DNA"/>
</dbReference>
<dbReference type="OMA" id="KMILWAQ"/>
<proteinExistence type="predicted"/>
<organism evidence="2 3">
    <name type="scientific">Theileria orientalis strain Shintoku</name>
    <dbReference type="NCBI Taxonomy" id="869250"/>
    <lineage>
        <taxon>Eukaryota</taxon>
        <taxon>Sar</taxon>
        <taxon>Alveolata</taxon>
        <taxon>Apicomplexa</taxon>
        <taxon>Aconoidasida</taxon>
        <taxon>Piroplasmida</taxon>
        <taxon>Theileriidae</taxon>
        <taxon>Theileria</taxon>
    </lineage>
</organism>
<dbReference type="SMART" id="SM00668">
    <property type="entry name" value="CTLH"/>
    <property type="match status" value="1"/>
</dbReference>
<dbReference type="InterPro" id="IPR050618">
    <property type="entry name" value="Ubq-SigPath_Reg"/>
</dbReference>
<dbReference type="Proteomes" id="UP000003786">
    <property type="component" value="Chromosome 1"/>
</dbReference>
<keyword evidence="3" id="KW-1185">Reference proteome</keyword>
<dbReference type="VEuPathDB" id="PiroplasmaDB:TOT_010000169"/>
<dbReference type="KEGG" id="tot:TOT_010000169"/>
<dbReference type="OrthoDB" id="2415936at2759"/>
<accession>J7MGS1</accession>
<dbReference type="InterPro" id="IPR024964">
    <property type="entry name" value="CTLH/CRA"/>
</dbReference>
<dbReference type="GeneID" id="20713124"/>
<evidence type="ECO:0000259" key="1">
    <source>
        <dbReference type="PROSITE" id="PS50897"/>
    </source>
</evidence>
<dbReference type="AlphaFoldDB" id="J7MGS1"/>
<dbReference type="InterPro" id="IPR013144">
    <property type="entry name" value="CRA_dom"/>
</dbReference>
<dbReference type="eggNOG" id="KOG2659">
    <property type="taxonomic scope" value="Eukaryota"/>
</dbReference>
<name>J7MGS1_THEOR</name>
<dbReference type="STRING" id="869250.J7MGS1"/>
<feature type="domain" description="CTLH" evidence="1">
    <location>
        <begin position="77"/>
        <end position="134"/>
    </location>
</feature>
<dbReference type="PROSITE" id="PS50897">
    <property type="entry name" value="CTLH"/>
    <property type="match status" value="1"/>
</dbReference>
<dbReference type="PANTHER" id="PTHR12864">
    <property type="entry name" value="RAN BINDING PROTEIN 9-RELATED"/>
    <property type="match status" value="1"/>
</dbReference>